<dbReference type="RefSeq" id="WP_307236833.1">
    <property type="nucleotide sequence ID" value="NZ_JAUSUZ010000001.1"/>
</dbReference>
<feature type="domain" description="HTH lysR-type" evidence="5">
    <location>
        <begin position="1"/>
        <end position="58"/>
    </location>
</feature>
<dbReference type="Pfam" id="PF03466">
    <property type="entry name" value="LysR_substrate"/>
    <property type="match status" value="1"/>
</dbReference>
<gene>
    <name evidence="6" type="ORF">J2S42_001593</name>
</gene>
<dbReference type="EMBL" id="JAUSUZ010000001">
    <property type="protein sequence ID" value="MDQ0364924.1"/>
    <property type="molecule type" value="Genomic_DNA"/>
</dbReference>
<dbReference type="AlphaFoldDB" id="A0AAE4AWD7"/>
<dbReference type="FunFam" id="1.10.10.10:FF:000001">
    <property type="entry name" value="LysR family transcriptional regulator"/>
    <property type="match status" value="1"/>
</dbReference>
<dbReference type="Pfam" id="PF00126">
    <property type="entry name" value="HTH_1"/>
    <property type="match status" value="1"/>
</dbReference>
<protein>
    <submittedName>
        <fullName evidence="6">DNA-binding transcriptional LysR family regulator</fullName>
    </submittedName>
</protein>
<accession>A0AAE4AWD7</accession>
<evidence type="ECO:0000313" key="6">
    <source>
        <dbReference type="EMBL" id="MDQ0364924.1"/>
    </source>
</evidence>
<evidence type="ECO:0000313" key="7">
    <source>
        <dbReference type="Proteomes" id="UP001240236"/>
    </source>
</evidence>
<dbReference type="SUPFAM" id="SSF53850">
    <property type="entry name" value="Periplasmic binding protein-like II"/>
    <property type="match status" value="1"/>
</dbReference>
<dbReference type="GO" id="GO:0003700">
    <property type="term" value="F:DNA-binding transcription factor activity"/>
    <property type="evidence" value="ECO:0007669"/>
    <property type="project" value="InterPro"/>
</dbReference>
<proteinExistence type="inferred from homology"/>
<evidence type="ECO:0000256" key="2">
    <source>
        <dbReference type="ARBA" id="ARBA00023015"/>
    </source>
</evidence>
<dbReference type="SUPFAM" id="SSF46785">
    <property type="entry name" value="Winged helix' DNA-binding domain"/>
    <property type="match status" value="1"/>
</dbReference>
<dbReference type="InterPro" id="IPR036390">
    <property type="entry name" value="WH_DNA-bd_sf"/>
</dbReference>
<dbReference type="PANTHER" id="PTHR30126:SF40">
    <property type="entry name" value="HTH-TYPE TRANSCRIPTIONAL REGULATOR GLTR"/>
    <property type="match status" value="1"/>
</dbReference>
<keyword evidence="7" id="KW-1185">Reference proteome</keyword>
<evidence type="ECO:0000256" key="1">
    <source>
        <dbReference type="ARBA" id="ARBA00009437"/>
    </source>
</evidence>
<reference evidence="6 7" key="1">
    <citation type="submission" date="2023-07" db="EMBL/GenBank/DDBJ databases">
        <title>Sequencing the genomes of 1000 actinobacteria strains.</title>
        <authorList>
            <person name="Klenk H.-P."/>
        </authorList>
    </citation>
    <scope>NUCLEOTIDE SEQUENCE [LARGE SCALE GENOMIC DNA]</scope>
    <source>
        <strain evidence="6 7">DSM 44709</strain>
    </source>
</reference>
<dbReference type="InterPro" id="IPR036388">
    <property type="entry name" value="WH-like_DNA-bd_sf"/>
</dbReference>
<sequence>MELPQLEAFVTVAEVGSFTRAAARLSVSQPTVTSRIKTLEQQLETRLLERLPAGVRPTSAGVQLLPYAREIMSLTARARRAVRSDGEPHGRVHVGTVGALTTHRLLPVVEYLYLRYPKVQVSMHALGGDPLGEVRDGRLDCAFFVDTVQSREDVEVRVLCREPLLLVAGRGHFLLGPDTVTAAQLGRSTLIRCDRSASHQVDFERMLGWTDGAGDSARLIELDSIDAAKRGVANGMGMALLPEVAVAEELASGELHRVAWTSPFETFTQIAWRAEGLGNPALDVLVGAATQAISEQLGDDELLAA</sequence>
<comment type="similarity">
    <text evidence="1">Belongs to the LysR transcriptional regulatory family.</text>
</comment>
<dbReference type="InterPro" id="IPR000847">
    <property type="entry name" value="LysR_HTH_N"/>
</dbReference>
<evidence type="ECO:0000259" key="5">
    <source>
        <dbReference type="PROSITE" id="PS50931"/>
    </source>
</evidence>
<keyword evidence="3 6" id="KW-0238">DNA-binding</keyword>
<dbReference type="PANTHER" id="PTHR30126">
    <property type="entry name" value="HTH-TYPE TRANSCRIPTIONAL REGULATOR"/>
    <property type="match status" value="1"/>
</dbReference>
<dbReference type="Gene3D" id="1.10.10.10">
    <property type="entry name" value="Winged helix-like DNA-binding domain superfamily/Winged helix DNA-binding domain"/>
    <property type="match status" value="1"/>
</dbReference>
<name>A0AAE4AWD7_9ACTN</name>
<dbReference type="Proteomes" id="UP001240236">
    <property type="component" value="Unassembled WGS sequence"/>
</dbReference>
<comment type="caution">
    <text evidence="6">The sequence shown here is derived from an EMBL/GenBank/DDBJ whole genome shotgun (WGS) entry which is preliminary data.</text>
</comment>
<dbReference type="Gene3D" id="3.40.190.10">
    <property type="entry name" value="Periplasmic binding protein-like II"/>
    <property type="match status" value="2"/>
</dbReference>
<evidence type="ECO:0000256" key="4">
    <source>
        <dbReference type="ARBA" id="ARBA00023163"/>
    </source>
</evidence>
<dbReference type="PROSITE" id="PS50931">
    <property type="entry name" value="HTH_LYSR"/>
    <property type="match status" value="1"/>
</dbReference>
<keyword evidence="2" id="KW-0805">Transcription regulation</keyword>
<evidence type="ECO:0000256" key="3">
    <source>
        <dbReference type="ARBA" id="ARBA00023125"/>
    </source>
</evidence>
<dbReference type="InterPro" id="IPR005119">
    <property type="entry name" value="LysR_subst-bd"/>
</dbReference>
<dbReference type="GO" id="GO:0000976">
    <property type="term" value="F:transcription cis-regulatory region binding"/>
    <property type="evidence" value="ECO:0007669"/>
    <property type="project" value="TreeGrafter"/>
</dbReference>
<keyword evidence="4" id="KW-0804">Transcription</keyword>
<dbReference type="PRINTS" id="PR00039">
    <property type="entry name" value="HTHLYSR"/>
</dbReference>
<dbReference type="CDD" id="cd05466">
    <property type="entry name" value="PBP2_LTTR_substrate"/>
    <property type="match status" value="1"/>
</dbReference>
<organism evidence="6 7">
    <name type="scientific">Catenuloplanes indicus</name>
    <dbReference type="NCBI Taxonomy" id="137267"/>
    <lineage>
        <taxon>Bacteria</taxon>
        <taxon>Bacillati</taxon>
        <taxon>Actinomycetota</taxon>
        <taxon>Actinomycetes</taxon>
        <taxon>Micromonosporales</taxon>
        <taxon>Micromonosporaceae</taxon>
        <taxon>Catenuloplanes</taxon>
    </lineage>
</organism>